<keyword evidence="1" id="KW-1133">Transmembrane helix</keyword>
<dbReference type="AlphaFoldDB" id="A0AAD2HUN8"/>
<feature type="transmembrane region" description="Helical" evidence="1">
    <location>
        <begin position="196"/>
        <end position="221"/>
    </location>
</feature>
<gene>
    <name evidence="3" type="ORF">MYCIT1_LOCUS32532</name>
</gene>
<feature type="transmembrane region" description="Helical" evidence="1">
    <location>
        <begin position="6"/>
        <end position="29"/>
    </location>
</feature>
<dbReference type="Proteomes" id="UP001295794">
    <property type="component" value="Unassembled WGS sequence"/>
</dbReference>
<dbReference type="Pfam" id="PF01757">
    <property type="entry name" value="Acyl_transf_3"/>
    <property type="match status" value="1"/>
</dbReference>
<feature type="transmembrane region" description="Helical" evidence="1">
    <location>
        <begin position="127"/>
        <end position="147"/>
    </location>
</feature>
<sequence>MGHSVVITVFQVVNQSFFMGLLFFLSGHFSSHAADHKTWKQFVLDKLKRLGIPAVVYRLSVQPLTIFLVRWSQHLPVLSALVEYYRHLNGVRGVVWYLAVLLVFDLVYVTVRKYLPSLSYLVPRSLGAFRAAAFVSISAVIVASFLVRLSHPVGHSYPPLNVQLAYAPQYVLAYTAGTCLSKIQQFILRPHPGRDLALTLLVAILSAVALYTISPSISLMLGGMNPFALLYAIWSELCFYFLGTSLFAGFHRWKLTSKKWGSTARYAYGAYLVHALVVVGLQILLHSSPAPPLLKALIVGLSGVCLSWAGGRALLGIPGASRIL</sequence>
<keyword evidence="4" id="KW-1185">Reference proteome</keyword>
<accession>A0AAD2HUN8</accession>
<feature type="transmembrane region" description="Helical" evidence="1">
    <location>
        <begin position="293"/>
        <end position="315"/>
    </location>
</feature>
<feature type="transmembrane region" description="Helical" evidence="1">
    <location>
        <begin position="268"/>
        <end position="287"/>
    </location>
</feature>
<feature type="transmembrane region" description="Helical" evidence="1">
    <location>
        <begin position="94"/>
        <end position="115"/>
    </location>
</feature>
<keyword evidence="1" id="KW-0472">Membrane</keyword>
<evidence type="ECO:0000256" key="1">
    <source>
        <dbReference type="SAM" id="Phobius"/>
    </source>
</evidence>
<reference evidence="3" key="1">
    <citation type="submission" date="2023-11" db="EMBL/GenBank/DDBJ databases">
        <authorList>
            <person name="De Vega J J."/>
            <person name="De Vega J J."/>
        </authorList>
    </citation>
    <scope>NUCLEOTIDE SEQUENCE</scope>
</reference>
<keyword evidence="1" id="KW-0812">Transmembrane</keyword>
<dbReference type="InterPro" id="IPR050623">
    <property type="entry name" value="Glucan_succinyl_AcylTrfase"/>
</dbReference>
<organism evidence="3 4">
    <name type="scientific">Mycena citricolor</name>
    <dbReference type="NCBI Taxonomy" id="2018698"/>
    <lineage>
        <taxon>Eukaryota</taxon>
        <taxon>Fungi</taxon>
        <taxon>Dikarya</taxon>
        <taxon>Basidiomycota</taxon>
        <taxon>Agaricomycotina</taxon>
        <taxon>Agaricomycetes</taxon>
        <taxon>Agaricomycetidae</taxon>
        <taxon>Agaricales</taxon>
        <taxon>Marasmiineae</taxon>
        <taxon>Mycenaceae</taxon>
        <taxon>Mycena</taxon>
    </lineage>
</organism>
<feature type="domain" description="Acyltransferase 3" evidence="2">
    <location>
        <begin position="9"/>
        <end position="309"/>
    </location>
</feature>
<proteinExistence type="predicted"/>
<dbReference type="PANTHER" id="PTHR36927">
    <property type="entry name" value="BLR4337 PROTEIN"/>
    <property type="match status" value="1"/>
</dbReference>
<name>A0AAD2HUN8_9AGAR</name>
<evidence type="ECO:0000313" key="4">
    <source>
        <dbReference type="Proteomes" id="UP001295794"/>
    </source>
</evidence>
<feature type="transmembrane region" description="Helical" evidence="1">
    <location>
        <begin position="227"/>
        <end position="248"/>
    </location>
</feature>
<dbReference type="InterPro" id="IPR002656">
    <property type="entry name" value="Acyl_transf_3_dom"/>
</dbReference>
<comment type="caution">
    <text evidence="3">The sequence shown here is derived from an EMBL/GenBank/DDBJ whole genome shotgun (WGS) entry which is preliminary data.</text>
</comment>
<evidence type="ECO:0000259" key="2">
    <source>
        <dbReference type="Pfam" id="PF01757"/>
    </source>
</evidence>
<dbReference type="PANTHER" id="PTHR36927:SF4">
    <property type="entry name" value="BLR5718 PROTEIN"/>
    <property type="match status" value="1"/>
</dbReference>
<dbReference type="EMBL" id="CAVNYO010000444">
    <property type="protein sequence ID" value="CAK5281419.1"/>
    <property type="molecule type" value="Genomic_DNA"/>
</dbReference>
<dbReference type="GO" id="GO:0016747">
    <property type="term" value="F:acyltransferase activity, transferring groups other than amino-acyl groups"/>
    <property type="evidence" value="ECO:0007669"/>
    <property type="project" value="InterPro"/>
</dbReference>
<evidence type="ECO:0000313" key="3">
    <source>
        <dbReference type="EMBL" id="CAK5281419.1"/>
    </source>
</evidence>
<protein>
    <recommendedName>
        <fullName evidence="2">Acyltransferase 3 domain-containing protein</fullName>
    </recommendedName>
</protein>